<feature type="compositionally biased region" description="Basic and acidic residues" evidence="1">
    <location>
        <begin position="125"/>
        <end position="135"/>
    </location>
</feature>
<comment type="caution">
    <text evidence="2">The sequence shown here is derived from an EMBL/GenBank/DDBJ whole genome shotgun (WGS) entry which is preliminary data.</text>
</comment>
<evidence type="ECO:0000313" key="2">
    <source>
        <dbReference type="EMBL" id="TEB28394.1"/>
    </source>
</evidence>
<feature type="compositionally biased region" description="Basic and acidic residues" evidence="1">
    <location>
        <begin position="248"/>
        <end position="260"/>
    </location>
</feature>
<organism evidence="2 3">
    <name type="scientific">Coprinellus micaceus</name>
    <name type="common">Glistening ink-cap mushroom</name>
    <name type="synonym">Coprinus micaceus</name>
    <dbReference type="NCBI Taxonomy" id="71717"/>
    <lineage>
        <taxon>Eukaryota</taxon>
        <taxon>Fungi</taxon>
        <taxon>Dikarya</taxon>
        <taxon>Basidiomycota</taxon>
        <taxon>Agaricomycotina</taxon>
        <taxon>Agaricomycetes</taxon>
        <taxon>Agaricomycetidae</taxon>
        <taxon>Agaricales</taxon>
        <taxon>Agaricineae</taxon>
        <taxon>Psathyrellaceae</taxon>
        <taxon>Coprinellus</taxon>
    </lineage>
</organism>
<feature type="compositionally biased region" description="Polar residues" evidence="1">
    <location>
        <begin position="35"/>
        <end position="58"/>
    </location>
</feature>
<sequence>MATKPSAAVAPKPPTAEVPSSRPLKATTAPKPPLRNNSRTTSQPYTTPVKASTPSGKPSITAPVRPASSPPTNSTATKPRALLASSPMGRRQVVSPRTPSLPRANASTGENAGSIGRPSSCPTKVSRDPVGSEKAAAEAKVLALSQRLKKLHLVEALKSNQLSTIQEKPSSSKVSSVTPNRPSIPSGQAKPKVPAQRRPSGSTPLASRAKASSAAVPLIIRPETPRNAAPPPRPAVPTPRTAEFGPQGDRKRIPKVERPTPIKLTGPTSEGPLSPNDQQFK</sequence>
<dbReference type="EMBL" id="QPFP01000033">
    <property type="protein sequence ID" value="TEB28394.1"/>
    <property type="molecule type" value="Genomic_DNA"/>
</dbReference>
<gene>
    <name evidence="2" type="ORF">FA13DRAFT_1815916</name>
</gene>
<proteinExistence type="predicted"/>
<feature type="compositionally biased region" description="Pro residues" evidence="1">
    <location>
        <begin position="228"/>
        <end position="237"/>
    </location>
</feature>
<protein>
    <submittedName>
        <fullName evidence="2">Uncharacterized protein</fullName>
    </submittedName>
</protein>
<name>A0A4Y7T356_COPMI</name>
<evidence type="ECO:0000313" key="3">
    <source>
        <dbReference type="Proteomes" id="UP000298030"/>
    </source>
</evidence>
<evidence type="ECO:0000256" key="1">
    <source>
        <dbReference type="SAM" id="MobiDB-lite"/>
    </source>
</evidence>
<feature type="region of interest" description="Disordered" evidence="1">
    <location>
        <begin position="1"/>
        <end position="135"/>
    </location>
</feature>
<feature type="compositionally biased region" description="Low complexity" evidence="1">
    <location>
        <begin position="168"/>
        <end position="179"/>
    </location>
</feature>
<feature type="region of interest" description="Disordered" evidence="1">
    <location>
        <begin position="159"/>
        <end position="281"/>
    </location>
</feature>
<dbReference type="Proteomes" id="UP000298030">
    <property type="component" value="Unassembled WGS sequence"/>
</dbReference>
<accession>A0A4Y7T356</accession>
<dbReference type="AlphaFoldDB" id="A0A4Y7T356"/>
<keyword evidence="3" id="KW-1185">Reference proteome</keyword>
<reference evidence="2 3" key="1">
    <citation type="journal article" date="2019" name="Nat. Ecol. Evol.">
        <title>Megaphylogeny resolves global patterns of mushroom evolution.</title>
        <authorList>
            <person name="Varga T."/>
            <person name="Krizsan K."/>
            <person name="Foldi C."/>
            <person name="Dima B."/>
            <person name="Sanchez-Garcia M."/>
            <person name="Sanchez-Ramirez S."/>
            <person name="Szollosi G.J."/>
            <person name="Szarkandi J.G."/>
            <person name="Papp V."/>
            <person name="Albert L."/>
            <person name="Andreopoulos W."/>
            <person name="Angelini C."/>
            <person name="Antonin V."/>
            <person name="Barry K.W."/>
            <person name="Bougher N.L."/>
            <person name="Buchanan P."/>
            <person name="Buyck B."/>
            <person name="Bense V."/>
            <person name="Catcheside P."/>
            <person name="Chovatia M."/>
            <person name="Cooper J."/>
            <person name="Damon W."/>
            <person name="Desjardin D."/>
            <person name="Finy P."/>
            <person name="Geml J."/>
            <person name="Haridas S."/>
            <person name="Hughes K."/>
            <person name="Justo A."/>
            <person name="Karasinski D."/>
            <person name="Kautmanova I."/>
            <person name="Kiss B."/>
            <person name="Kocsube S."/>
            <person name="Kotiranta H."/>
            <person name="LaButti K.M."/>
            <person name="Lechner B.E."/>
            <person name="Liimatainen K."/>
            <person name="Lipzen A."/>
            <person name="Lukacs Z."/>
            <person name="Mihaltcheva S."/>
            <person name="Morgado L.N."/>
            <person name="Niskanen T."/>
            <person name="Noordeloos M.E."/>
            <person name="Ohm R.A."/>
            <person name="Ortiz-Santana B."/>
            <person name="Ovrebo C."/>
            <person name="Racz N."/>
            <person name="Riley R."/>
            <person name="Savchenko A."/>
            <person name="Shiryaev A."/>
            <person name="Soop K."/>
            <person name="Spirin V."/>
            <person name="Szebenyi C."/>
            <person name="Tomsovsky M."/>
            <person name="Tulloss R.E."/>
            <person name="Uehling J."/>
            <person name="Grigoriev I.V."/>
            <person name="Vagvolgyi C."/>
            <person name="Papp T."/>
            <person name="Martin F.M."/>
            <person name="Miettinen O."/>
            <person name="Hibbett D.S."/>
            <person name="Nagy L.G."/>
        </authorList>
    </citation>
    <scope>NUCLEOTIDE SEQUENCE [LARGE SCALE GENOMIC DNA]</scope>
    <source>
        <strain evidence="2 3">FP101781</strain>
    </source>
</reference>